<evidence type="ECO:0000313" key="2">
    <source>
        <dbReference type="Proteomes" id="UP001357452"/>
    </source>
</evidence>
<accession>A0ABU7RF01</accession>
<dbReference type="RefSeq" id="WP_330973988.1">
    <property type="nucleotide sequence ID" value="NZ_JAZGLY010000002.1"/>
</dbReference>
<dbReference type="InterPro" id="IPR022551">
    <property type="entry name" value="BrxC"/>
</dbReference>
<sequence length="109" mass="12792">MGWTNLESEEMLNTIHQKSFEKPQLIFKHSTRCSISTVVKNRLFKNETPDTVDFYYLDLIAYRHISNQIAERYQVTHESPQVLLIKDGVCIFHESHSAIYMEDILEKAS</sequence>
<gene>
    <name evidence="1" type="primary">ytxJ</name>
    <name evidence="1" type="ORF">V2H41_04770</name>
</gene>
<dbReference type="Pfam" id="PF11009">
    <property type="entry name" value="BrxC"/>
    <property type="match status" value="1"/>
</dbReference>
<organism evidence="1 2">
    <name type="scientific">Niabella digestorum</name>
    <dbReference type="NCBI Taxonomy" id="3117701"/>
    <lineage>
        <taxon>Bacteria</taxon>
        <taxon>Pseudomonadati</taxon>
        <taxon>Bacteroidota</taxon>
        <taxon>Chitinophagia</taxon>
        <taxon>Chitinophagales</taxon>
        <taxon>Chitinophagaceae</taxon>
        <taxon>Niabella</taxon>
    </lineage>
</organism>
<comment type="caution">
    <text evidence="1">The sequence shown here is derived from an EMBL/GenBank/DDBJ whole genome shotgun (WGS) entry which is preliminary data.</text>
</comment>
<dbReference type="Gene3D" id="3.40.30.10">
    <property type="entry name" value="Glutaredoxin"/>
    <property type="match status" value="1"/>
</dbReference>
<dbReference type="NCBIfam" id="TIGR04019">
    <property type="entry name" value="B_thiol_YtxJ"/>
    <property type="match status" value="1"/>
</dbReference>
<protein>
    <submittedName>
        <fullName evidence="1">Bacillithiol system redox-active protein YtxJ</fullName>
    </submittedName>
</protein>
<keyword evidence="2" id="KW-1185">Reference proteome</keyword>
<dbReference type="EMBL" id="JAZGLY010000002">
    <property type="protein sequence ID" value="MEE6186581.1"/>
    <property type="molecule type" value="Genomic_DNA"/>
</dbReference>
<dbReference type="Proteomes" id="UP001357452">
    <property type="component" value="Unassembled WGS sequence"/>
</dbReference>
<name>A0ABU7RF01_9BACT</name>
<evidence type="ECO:0000313" key="1">
    <source>
        <dbReference type="EMBL" id="MEE6186581.1"/>
    </source>
</evidence>
<proteinExistence type="predicted"/>
<reference evidence="1 2" key="1">
    <citation type="submission" date="2024-01" db="EMBL/GenBank/DDBJ databases">
        <title>Niabella digestum sp. nov., isolated from waste digestion system.</title>
        <authorList>
            <person name="Zhang L."/>
        </authorList>
    </citation>
    <scope>NUCLEOTIDE SEQUENCE [LARGE SCALE GENOMIC DNA]</scope>
    <source>
        <strain evidence="1 2">A18</strain>
    </source>
</reference>